<comment type="subcellular location">
    <subcellularLocation>
        <location evidence="3">Cytoplasm</location>
    </subcellularLocation>
    <subcellularLocation>
        <location evidence="2">Mitochondrion matrix</location>
    </subcellularLocation>
    <subcellularLocation>
        <location evidence="1">Mitochondrion outer membrane</location>
    </subcellularLocation>
</comment>
<evidence type="ECO:0000256" key="3">
    <source>
        <dbReference type="ARBA" id="ARBA00004496"/>
    </source>
</evidence>
<evidence type="ECO:0000259" key="13">
    <source>
        <dbReference type="Pfam" id="PF16026"/>
    </source>
</evidence>
<feature type="domain" description="Mitochondria-eating protein C-terminal" evidence="13">
    <location>
        <begin position="214"/>
        <end position="288"/>
    </location>
</feature>
<keyword evidence="10" id="KW-0496">Mitochondrion</keyword>
<dbReference type="GO" id="GO:0008289">
    <property type="term" value="F:lipid binding"/>
    <property type="evidence" value="ECO:0007669"/>
    <property type="project" value="UniProtKB-KW"/>
</dbReference>
<dbReference type="GO" id="GO:0005759">
    <property type="term" value="C:mitochondrial matrix"/>
    <property type="evidence" value="ECO:0007669"/>
    <property type="project" value="UniProtKB-SubCell"/>
</dbReference>
<keyword evidence="9" id="KW-0446">Lipid-binding</keyword>
<keyword evidence="15" id="KW-1185">Reference proteome</keyword>
<evidence type="ECO:0000256" key="8">
    <source>
        <dbReference type="ARBA" id="ARBA00023054"/>
    </source>
</evidence>
<dbReference type="Pfam" id="PF16026">
    <property type="entry name" value="MIEAP"/>
    <property type="match status" value="1"/>
</dbReference>
<dbReference type="Proteomes" id="UP000225706">
    <property type="component" value="Unassembled WGS sequence"/>
</dbReference>
<dbReference type="EMBL" id="LSMT01001972">
    <property type="protein sequence ID" value="PFX11723.1"/>
    <property type="molecule type" value="Genomic_DNA"/>
</dbReference>
<evidence type="ECO:0000256" key="10">
    <source>
        <dbReference type="ARBA" id="ARBA00023128"/>
    </source>
</evidence>
<evidence type="ECO:0000256" key="9">
    <source>
        <dbReference type="ARBA" id="ARBA00023121"/>
    </source>
</evidence>
<dbReference type="GO" id="GO:0035694">
    <property type="term" value="P:mitochondrial protein catabolic process"/>
    <property type="evidence" value="ECO:0007669"/>
    <property type="project" value="InterPro"/>
</dbReference>
<comment type="similarity">
    <text evidence="4">Belongs to the MIEAP family.</text>
</comment>
<gene>
    <name evidence="14" type="ORF">AWC38_SpisGene24447</name>
</gene>
<evidence type="ECO:0000256" key="2">
    <source>
        <dbReference type="ARBA" id="ARBA00004305"/>
    </source>
</evidence>
<evidence type="ECO:0000313" key="14">
    <source>
        <dbReference type="EMBL" id="PFX11723.1"/>
    </source>
</evidence>
<name>A0A2B4R4J1_STYPI</name>
<dbReference type="OrthoDB" id="5970912at2759"/>
<evidence type="ECO:0000256" key="4">
    <source>
        <dbReference type="ARBA" id="ARBA00008233"/>
    </source>
</evidence>
<dbReference type="GO" id="GO:0035695">
    <property type="term" value="P:mitophagy by internal vacuole formation"/>
    <property type="evidence" value="ECO:0007669"/>
    <property type="project" value="TreeGrafter"/>
</dbReference>
<evidence type="ECO:0000256" key="7">
    <source>
        <dbReference type="ARBA" id="ARBA00022787"/>
    </source>
</evidence>
<protein>
    <recommendedName>
        <fullName evidence="5">Mitochondria-eating protein</fullName>
    </recommendedName>
    <alternativeName>
        <fullName evidence="12">Spermatogenesis-associated protein 18</fullName>
    </alternativeName>
</protein>
<keyword evidence="8" id="KW-0175">Coiled coil</keyword>
<keyword evidence="11" id="KW-0472">Membrane</keyword>
<organism evidence="14 15">
    <name type="scientific">Stylophora pistillata</name>
    <name type="common">Smooth cauliflower coral</name>
    <dbReference type="NCBI Taxonomy" id="50429"/>
    <lineage>
        <taxon>Eukaryota</taxon>
        <taxon>Metazoa</taxon>
        <taxon>Cnidaria</taxon>
        <taxon>Anthozoa</taxon>
        <taxon>Hexacorallia</taxon>
        <taxon>Scleractinia</taxon>
        <taxon>Astrocoeniina</taxon>
        <taxon>Pocilloporidae</taxon>
        <taxon>Stylophora</taxon>
    </lineage>
</organism>
<evidence type="ECO:0000313" key="15">
    <source>
        <dbReference type="Proteomes" id="UP000225706"/>
    </source>
</evidence>
<dbReference type="InterPro" id="IPR026169">
    <property type="entry name" value="MIEAP"/>
</dbReference>
<keyword evidence="6" id="KW-0963">Cytoplasm</keyword>
<accession>A0A2B4R4J1</accession>
<dbReference type="GO" id="GO:0005741">
    <property type="term" value="C:mitochondrial outer membrane"/>
    <property type="evidence" value="ECO:0007669"/>
    <property type="project" value="UniProtKB-SubCell"/>
</dbReference>
<evidence type="ECO:0000256" key="11">
    <source>
        <dbReference type="ARBA" id="ARBA00023136"/>
    </source>
</evidence>
<comment type="caution">
    <text evidence="14">The sequence shown here is derived from an EMBL/GenBank/DDBJ whole genome shotgun (WGS) entry which is preliminary data.</text>
</comment>
<keyword evidence="7" id="KW-1000">Mitochondrion outer membrane</keyword>
<reference evidence="15" key="1">
    <citation type="journal article" date="2017" name="bioRxiv">
        <title>Comparative analysis of the genomes of Stylophora pistillata and Acropora digitifera provides evidence for extensive differences between species of corals.</title>
        <authorList>
            <person name="Voolstra C.R."/>
            <person name="Li Y."/>
            <person name="Liew Y.J."/>
            <person name="Baumgarten S."/>
            <person name="Zoccola D."/>
            <person name="Flot J.-F."/>
            <person name="Tambutte S."/>
            <person name="Allemand D."/>
            <person name="Aranda M."/>
        </authorList>
    </citation>
    <scope>NUCLEOTIDE SEQUENCE [LARGE SCALE GENOMIC DNA]</scope>
</reference>
<sequence length="301" mass="34562">MSERSKEAEFNSYLEFNDAGVKMARQWMSDDSEMNHRCYQSSSEDVSSKNKQSEVVKKFKRMDGAQRRQAIEAFGKQDRRNELWYRKDVTCRIFVVAYDVAKSTKSAFAQSVLPKFFQSAPSFGVIHQTKGSNSTEASEHFKSGMQQSISSEVESLFSGESFQVACFSVLKEMAVSCDLRALEEKTLTELRTFREQWRKDDPSLPYLDDDILDKMKNFIAECVQISWRMVNQLPPLKIELANKVRSQRFEEFFEKEEEEITEEVPTMTICVWPALTNSKGDEVLAKGKAAIIPRPQAQTSV</sequence>
<evidence type="ECO:0000256" key="12">
    <source>
        <dbReference type="ARBA" id="ARBA00032687"/>
    </source>
</evidence>
<evidence type="ECO:0000256" key="1">
    <source>
        <dbReference type="ARBA" id="ARBA00004294"/>
    </source>
</evidence>
<evidence type="ECO:0000256" key="6">
    <source>
        <dbReference type="ARBA" id="ARBA00022490"/>
    </source>
</evidence>
<dbReference type="InterPro" id="IPR031981">
    <property type="entry name" value="MIEAP_C"/>
</dbReference>
<evidence type="ECO:0000256" key="5">
    <source>
        <dbReference type="ARBA" id="ARBA00019863"/>
    </source>
</evidence>
<dbReference type="AlphaFoldDB" id="A0A2B4R4J1"/>
<dbReference type="PANTHER" id="PTHR21771">
    <property type="entry name" value="MITOCHONDRIA-EATING PROTEIN-RELATED"/>
    <property type="match status" value="1"/>
</dbReference>
<proteinExistence type="inferred from homology"/>